<dbReference type="Proteomes" id="UP000244090">
    <property type="component" value="Unassembled WGS sequence"/>
</dbReference>
<dbReference type="Gene3D" id="3.90.330.10">
    <property type="entry name" value="Nitrile hydratase alpha /Thiocyanate hydrolase gamma"/>
    <property type="match status" value="1"/>
</dbReference>
<dbReference type="InterPro" id="IPR022513">
    <property type="entry name" value="TOMM_pelo"/>
</dbReference>
<dbReference type="SUPFAM" id="SSF56209">
    <property type="entry name" value="Nitrile hydratase alpha chain"/>
    <property type="match status" value="1"/>
</dbReference>
<gene>
    <name evidence="1" type="ORF">C8N46_103253</name>
</gene>
<dbReference type="RefSeq" id="WP_108114367.1">
    <property type="nucleotide sequence ID" value="NZ_QBKT01000003.1"/>
</dbReference>
<evidence type="ECO:0000313" key="1">
    <source>
        <dbReference type="EMBL" id="PTX62155.1"/>
    </source>
</evidence>
<dbReference type="GO" id="GO:0046914">
    <property type="term" value="F:transition metal ion binding"/>
    <property type="evidence" value="ECO:0007669"/>
    <property type="project" value="InterPro"/>
</dbReference>
<keyword evidence="2" id="KW-1185">Reference proteome</keyword>
<sequence>MELTKKQEAAQNIMTSVIAKCWEDAEFKKALIADPVATLEKFTGNEINLPEGKRIVVRDQSADSNVIYFNIPAEPNLDELELSDEQLELVAGGATPVATYFLVLAAGVAVGSTLF</sequence>
<name>A0A2T6C1G5_9FLAO</name>
<evidence type="ECO:0000313" key="2">
    <source>
        <dbReference type="Proteomes" id="UP000244090"/>
    </source>
</evidence>
<dbReference type="AlphaFoldDB" id="A0A2T6C1G5"/>
<dbReference type="InterPro" id="IPR036648">
    <property type="entry name" value="CN_Hdrase_a/SCN_Hdrase_g_sf"/>
</dbReference>
<dbReference type="OrthoDB" id="1275056at2"/>
<dbReference type="GO" id="GO:0003824">
    <property type="term" value="F:catalytic activity"/>
    <property type="evidence" value="ECO:0007669"/>
    <property type="project" value="InterPro"/>
</dbReference>
<comment type="caution">
    <text evidence="1">The sequence shown here is derived from an EMBL/GenBank/DDBJ whole genome shotgun (WGS) entry which is preliminary data.</text>
</comment>
<accession>A0A2T6C1G5</accession>
<protein>
    <submittedName>
        <fullName evidence="1">Putative ribosomally synthesized peptide</fullName>
    </submittedName>
</protein>
<organism evidence="1 2">
    <name type="scientific">Kordia periserrulae</name>
    <dbReference type="NCBI Taxonomy" id="701523"/>
    <lineage>
        <taxon>Bacteria</taxon>
        <taxon>Pseudomonadati</taxon>
        <taxon>Bacteroidota</taxon>
        <taxon>Flavobacteriia</taxon>
        <taxon>Flavobacteriales</taxon>
        <taxon>Flavobacteriaceae</taxon>
        <taxon>Kordia</taxon>
    </lineage>
</organism>
<dbReference type="NCBIfam" id="TIGR03793">
    <property type="entry name" value="leader_NHLP"/>
    <property type="match status" value="1"/>
</dbReference>
<dbReference type="EMBL" id="QBKT01000003">
    <property type="protein sequence ID" value="PTX62155.1"/>
    <property type="molecule type" value="Genomic_DNA"/>
</dbReference>
<reference evidence="1 2" key="1">
    <citation type="submission" date="2018-04" db="EMBL/GenBank/DDBJ databases">
        <title>Genomic Encyclopedia of Archaeal and Bacterial Type Strains, Phase II (KMG-II): from individual species to whole genera.</title>
        <authorList>
            <person name="Goeker M."/>
        </authorList>
    </citation>
    <scope>NUCLEOTIDE SEQUENCE [LARGE SCALE GENOMIC DNA]</scope>
    <source>
        <strain evidence="1 2">DSM 25731</strain>
    </source>
</reference>
<proteinExistence type="predicted"/>